<keyword evidence="2" id="KW-0812">Transmembrane</keyword>
<name>A0A2S7YP40_BEABA</name>
<keyword evidence="2" id="KW-1133">Transmembrane helix</keyword>
<feature type="transmembrane region" description="Helical" evidence="2">
    <location>
        <begin position="44"/>
        <end position="67"/>
    </location>
</feature>
<dbReference type="Proteomes" id="UP000237441">
    <property type="component" value="Unassembled WGS sequence"/>
</dbReference>
<organism evidence="3 4">
    <name type="scientific">Beauveria bassiana</name>
    <name type="common">White muscardine disease fungus</name>
    <name type="synonym">Tritirachium shiotae</name>
    <dbReference type="NCBI Taxonomy" id="176275"/>
    <lineage>
        <taxon>Eukaryota</taxon>
        <taxon>Fungi</taxon>
        <taxon>Dikarya</taxon>
        <taxon>Ascomycota</taxon>
        <taxon>Pezizomycotina</taxon>
        <taxon>Sordariomycetes</taxon>
        <taxon>Hypocreomycetidae</taxon>
        <taxon>Hypocreales</taxon>
        <taxon>Cordycipitaceae</taxon>
        <taxon>Beauveria</taxon>
    </lineage>
</organism>
<dbReference type="Pfam" id="PF11807">
    <property type="entry name" value="UstYa"/>
    <property type="match status" value="1"/>
</dbReference>
<gene>
    <name evidence="3" type="ORF">BB8028_0009g01430</name>
</gene>
<proteinExistence type="inferred from homology"/>
<keyword evidence="2" id="KW-0472">Membrane</keyword>
<dbReference type="EMBL" id="JRHA01000009">
    <property type="protein sequence ID" value="PQK17945.1"/>
    <property type="molecule type" value="Genomic_DNA"/>
</dbReference>
<dbReference type="GO" id="GO:0043386">
    <property type="term" value="P:mycotoxin biosynthetic process"/>
    <property type="evidence" value="ECO:0007669"/>
    <property type="project" value="InterPro"/>
</dbReference>
<accession>A0A2S7YP40</accession>
<reference evidence="3 4" key="1">
    <citation type="submission" date="2016-07" db="EMBL/GenBank/DDBJ databases">
        <title>Comparative genomics of the entomopathogenic fungus Beauveria bassiana.</title>
        <authorList>
            <person name="Valero Jimenez C.A."/>
            <person name="Zwaan B.J."/>
            <person name="Van Kan J.A."/>
            <person name="Takken W."/>
            <person name="Debets A.J."/>
            <person name="Schoustra S.E."/>
            <person name="Koenraadt C.J."/>
        </authorList>
    </citation>
    <scope>NUCLEOTIDE SEQUENCE [LARGE SCALE GENOMIC DNA]</scope>
    <source>
        <strain evidence="3 4">ARSEF 8028</strain>
    </source>
</reference>
<evidence type="ECO:0000256" key="1">
    <source>
        <dbReference type="ARBA" id="ARBA00035112"/>
    </source>
</evidence>
<dbReference type="AlphaFoldDB" id="A0A2S7YP40"/>
<protein>
    <recommendedName>
        <fullName evidence="5">Tat pathway signal sequence</fullName>
    </recommendedName>
</protein>
<dbReference type="PANTHER" id="PTHR33365">
    <property type="entry name" value="YALI0B05434P"/>
    <property type="match status" value="1"/>
</dbReference>
<dbReference type="PANTHER" id="PTHR33365:SF14">
    <property type="entry name" value="TAT PATHWAY SIGNAL SEQUENCE"/>
    <property type="match status" value="1"/>
</dbReference>
<comment type="caution">
    <text evidence="3">The sequence shown here is derived from an EMBL/GenBank/DDBJ whole genome shotgun (WGS) entry which is preliminary data.</text>
</comment>
<evidence type="ECO:0000256" key="2">
    <source>
        <dbReference type="SAM" id="Phobius"/>
    </source>
</evidence>
<dbReference type="OrthoDB" id="4861958at2759"/>
<comment type="similarity">
    <text evidence="1">Belongs to the ustYa family.</text>
</comment>
<dbReference type="InterPro" id="IPR021765">
    <property type="entry name" value="UstYa-like"/>
</dbReference>
<evidence type="ECO:0000313" key="3">
    <source>
        <dbReference type="EMBL" id="PQK17945.1"/>
    </source>
</evidence>
<evidence type="ECO:0000313" key="4">
    <source>
        <dbReference type="Proteomes" id="UP000237441"/>
    </source>
</evidence>
<evidence type="ECO:0008006" key="5">
    <source>
        <dbReference type="Google" id="ProtNLM"/>
    </source>
</evidence>
<sequence>MATLRKNDGHQYSAVPTSPQSFEGCREAVTLRDDPKRKRWHSSLILLAVGNIIMLLLTLAMCVKMYVDKARSPHGTLNAKLRATSSYSPVFDLIDLEPSIRRINGTVSFPENPSIARQFPNIQADAQWEDDIDLIRPIPITREQIIKMGKDPETVAKLEDKDWGLGDNAYVAALDIFHNLHCLNTLRRAAYGAYYNISMDAKNRAGHEEGHLNHCADILFQHISCSNNLNLVTRNWREGAEYPFPDFSIDKYCINYEKLLVWHKEVGLDIDNYIATMKKPKGVKEKSAKSL</sequence>